<evidence type="ECO:0000259" key="1">
    <source>
        <dbReference type="Pfam" id="PF13577"/>
    </source>
</evidence>
<accession>A0A173LQN6</accession>
<protein>
    <recommendedName>
        <fullName evidence="1">SnoaL-like domain-containing protein</fullName>
    </recommendedName>
</protein>
<feature type="domain" description="SnoaL-like" evidence="1">
    <location>
        <begin position="7"/>
        <end position="143"/>
    </location>
</feature>
<dbReference type="RefSeq" id="WP_067478896.1">
    <property type="nucleotide sequence ID" value="NZ_CP015961.1"/>
</dbReference>
<reference evidence="2 3" key="1">
    <citation type="submission" date="2016-06" db="EMBL/GenBank/DDBJ databases">
        <title>Complete genome sequence of a saline-alkali tolerant type strain Dietzia timorensis ID05-A0528T.</title>
        <authorList>
            <person name="Wu X."/>
        </authorList>
    </citation>
    <scope>NUCLEOTIDE SEQUENCE [LARGE SCALE GENOMIC DNA]</scope>
    <source>
        <strain evidence="2 3">ID05-A0528</strain>
    </source>
</reference>
<proteinExistence type="predicted"/>
<keyword evidence="3" id="KW-1185">Reference proteome</keyword>
<sequence length="172" mass="18961">MPLSIEQRLATERDICALKHNYLRACDAKDADTFRASFVASGGKLNYGPLGKTDPDGMAEIFRQIALAEHPDGGPVVLDMHHAFMPTITVTEPAEGAEPTHATGTWTLQFRQVDRLSGTEYLATGEYRDVYVVEEGRWVMSECDFTVAWSIKRPLGDAEIDFDSAAFGEDAC</sequence>
<gene>
    <name evidence="2" type="ORF">BJL86_3172</name>
</gene>
<dbReference type="Proteomes" id="UP000186104">
    <property type="component" value="Chromosome"/>
</dbReference>
<dbReference type="EMBL" id="CP015961">
    <property type="protein sequence ID" value="ANI93931.1"/>
    <property type="molecule type" value="Genomic_DNA"/>
</dbReference>
<evidence type="ECO:0000313" key="2">
    <source>
        <dbReference type="EMBL" id="ANI93931.1"/>
    </source>
</evidence>
<organism evidence="2 3">
    <name type="scientific">Dietzia timorensis</name>
    <dbReference type="NCBI Taxonomy" id="499555"/>
    <lineage>
        <taxon>Bacteria</taxon>
        <taxon>Bacillati</taxon>
        <taxon>Actinomycetota</taxon>
        <taxon>Actinomycetes</taxon>
        <taxon>Mycobacteriales</taxon>
        <taxon>Dietziaceae</taxon>
        <taxon>Dietzia</taxon>
    </lineage>
</organism>
<dbReference type="AlphaFoldDB" id="A0A173LQN6"/>
<name>A0A173LQN6_9ACTN</name>
<dbReference type="InterPro" id="IPR037401">
    <property type="entry name" value="SnoaL-like"/>
</dbReference>
<dbReference type="KEGG" id="dtm:BJL86_3172"/>
<dbReference type="InterPro" id="IPR032710">
    <property type="entry name" value="NTF2-like_dom_sf"/>
</dbReference>
<dbReference type="OrthoDB" id="1492465at2"/>
<dbReference type="STRING" id="499555.BJL86_3172"/>
<dbReference type="Pfam" id="PF13577">
    <property type="entry name" value="SnoaL_4"/>
    <property type="match status" value="1"/>
</dbReference>
<dbReference type="SUPFAM" id="SSF54427">
    <property type="entry name" value="NTF2-like"/>
    <property type="match status" value="1"/>
</dbReference>
<dbReference type="Gene3D" id="3.10.450.50">
    <property type="match status" value="1"/>
</dbReference>
<evidence type="ECO:0000313" key="3">
    <source>
        <dbReference type="Proteomes" id="UP000186104"/>
    </source>
</evidence>